<evidence type="ECO:0000259" key="6">
    <source>
        <dbReference type="Pfam" id="PF08281"/>
    </source>
</evidence>
<dbReference type="PANTHER" id="PTHR43133">
    <property type="entry name" value="RNA POLYMERASE ECF-TYPE SIGMA FACTO"/>
    <property type="match status" value="1"/>
</dbReference>
<dbReference type="CDD" id="cd06171">
    <property type="entry name" value="Sigma70_r4"/>
    <property type="match status" value="1"/>
</dbReference>
<proteinExistence type="inferred from homology"/>
<evidence type="ECO:0000256" key="1">
    <source>
        <dbReference type="ARBA" id="ARBA00010641"/>
    </source>
</evidence>
<dbReference type="OrthoDB" id="9803470at2"/>
<comment type="similarity">
    <text evidence="1">Belongs to the sigma-70 factor family. ECF subfamily.</text>
</comment>
<keyword evidence="2" id="KW-0805">Transcription regulation</keyword>
<evidence type="ECO:0000313" key="8">
    <source>
        <dbReference type="Proteomes" id="UP000245293"/>
    </source>
</evidence>
<dbReference type="InterPro" id="IPR007627">
    <property type="entry name" value="RNA_pol_sigma70_r2"/>
</dbReference>
<evidence type="ECO:0000313" key="7">
    <source>
        <dbReference type="EMBL" id="PWG17301.1"/>
    </source>
</evidence>
<evidence type="ECO:0000256" key="2">
    <source>
        <dbReference type="ARBA" id="ARBA00023015"/>
    </source>
</evidence>
<dbReference type="GO" id="GO:0006352">
    <property type="term" value="P:DNA-templated transcription initiation"/>
    <property type="evidence" value="ECO:0007669"/>
    <property type="project" value="InterPro"/>
</dbReference>
<dbReference type="InterPro" id="IPR013324">
    <property type="entry name" value="RNA_pol_sigma_r3/r4-like"/>
</dbReference>
<gene>
    <name evidence="7" type="ORF">DFK10_07925</name>
</gene>
<dbReference type="Pfam" id="PF08281">
    <property type="entry name" value="Sigma70_r4_2"/>
    <property type="match status" value="1"/>
</dbReference>
<dbReference type="InterPro" id="IPR013325">
    <property type="entry name" value="RNA_pol_sigma_r2"/>
</dbReference>
<dbReference type="InterPro" id="IPR036388">
    <property type="entry name" value="WH-like_DNA-bd_sf"/>
</dbReference>
<dbReference type="RefSeq" id="WP_109388448.1">
    <property type="nucleotide sequence ID" value="NZ_QETF01000006.1"/>
</dbReference>
<dbReference type="GO" id="GO:0016987">
    <property type="term" value="F:sigma factor activity"/>
    <property type="evidence" value="ECO:0007669"/>
    <property type="project" value="UniProtKB-KW"/>
</dbReference>
<dbReference type="GO" id="GO:0003677">
    <property type="term" value="F:DNA binding"/>
    <property type="evidence" value="ECO:0007669"/>
    <property type="project" value="InterPro"/>
</dbReference>
<evidence type="ECO:0000256" key="4">
    <source>
        <dbReference type="ARBA" id="ARBA00023163"/>
    </source>
</evidence>
<feature type="domain" description="RNA polymerase sigma factor 70 region 4 type 2" evidence="6">
    <location>
        <begin position="128"/>
        <end position="180"/>
    </location>
</feature>
<reference evidence="8" key="1">
    <citation type="submission" date="2018-05" db="EMBL/GenBank/DDBJ databases">
        <authorList>
            <person name="Du Z."/>
            <person name="Wang X."/>
        </authorList>
    </citation>
    <scope>NUCLEOTIDE SEQUENCE [LARGE SCALE GENOMIC DNA]</scope>
    <source>
        <strain evidence="8">WDS4C29</strain>
    </source>
</reference>
<feature type="domain" description="RNA polymerase sigma-70 region 2" evidence="5">
    <location>
        <begin position="25"/>
        <end position="92"/>
    </location>
</feature>
<accession>A0A2V1P474</accession>
<dbReference type="EMBL" id="QETF01000006">
    <property type="protein sequence ID" value="PWG17301.1"/>
    <property type="molecule type" value="Genomic_DNA"/>
</dbReference>
<dbReference type="NCBIfam" id="TIGR02937">
    <property type="entry name" value="sigma70-ECF"/>
    <property type="match status" value="1"/>
</dbReference>
<keyword evidence="8" id="KW-1185">Reference proteome</keyword>
<dbReference type="InterPro" id="IPR014284">
    <property type="entry name" value="RNA_pol_sigma-70_dom"/>
</dbReference>
<evidence type="ECO:0000256" key="3">
    <source>
        <dbReference type="ARBA" id="ARBA00023082"/>
    </source>
</evidence>
<dbReference type="InterPro" id="IPR039425">
    <property type="entry name" value="RNA_pol_sigma-70-like"/>
</dbReference>
<sequence>MTDRADLENMLARTGLGDRDAFEALYQATSAKLFGVCLRVLKNETEAEDTLQEVYLRIWDAAVRFRPGAASPMSWMIAIARNRAIDKLRARKPATEASTRDDGTDLLAELPDDAPGPEAVAMAGDLRAQVLRCFEELPDDRAQAVRRAYLDGDSYADLARHFGVPLNTMRTWLRRSLLKLRDCLSR</sequence>
<keyword evidence="4" id="KW-0804">Transcription</keyword>
<evidence type="ECO:0000259" key="5">
    <source>
        <dbReference type="Pfam" id="PF04542"/>
    </source>
</evidence>
<dbReference type="SUPFAM" id="SSF88659">
    <property type="entry name" value="Sigma3 and sigma4 domains of RNA polymerase sigma factors"/>
    <property type="match status" value="1"/>
</dbReference>
<protein>
    <submittedName>
        <fullName evidence="7">RNA polymerase subunit sigma</fullName>
    </submittedName>
</protein>
<dbReference type="Pfam" id="PF04542">
    <property type="entry name" value="Sigma70_r2"/>
    <property type="match status" value="1"/>
</dbReference>
<dbReference type="PANTHER" id="PTHR43133:SF62">
    <property type="entry name" value="RNA POLYMERASE SIGMA FACTOR SIGZ"/>
    <property type="match status" value="1"/>
</dbReference>
<dbReference type="Proteomes" id="UP000245293">
    <property type="component" value="Unassembled WGS sequence"/>
</dbReference>
<dbReference type="Gene3D" id="1.10.1740.10">
    <property type="match status" value="1"/>
</dbReference>
<dbReference type="Gene3D" id="1.10.10.10">
    <property type="entry name" value="Winged helix-like DNA-binding domain superfamily/Winged helix DNA-binding domain"/>
    <property type="match status" value="1"/>
</dbReference>
<dbReference type="InterPro" id="IPR013249">
    <property type="entry name" value="RNA_pol_sigma70_r4_t2"/>
</dbReference>
<name>A0A2V1P474_9RHOB</name>
<dbReference type="AlphaFoldDB" id="A0A2V1P474"/>
<organism evidence="7 8">
    <name type="scientific">Salibaculum griseiflavum</name>
    <dbReference type="NCBI Taxonomy" id="1914409"/>
    <lineage>
        <taxon>Bacteria</taxon>
        <taxon>Pseudomonadati</taxon>
        <taxon>Pseudomonadota</taxon>
        <taxon>Alphaproteobacteria</taxon>
        <taxon>Rhodobacterales</taxon>
        <taxon>Roseobacteraceae</taxon>
        <taxon>Salibaculum</taxon>
    </lineage>
</organism>
<dbReference type="SUPFAM" id="SSF88946">
    <property type="entry name" value="Sigma2 domain of RNA polymerase sigma factors"/>
    <property type="match status" value="1"/>
</dbReference>
<keyword evidence="3" id="KW-0731">Sigma factor</keyword>
<comment type="caution">
    <text evidence="7">The sequence shown here is derived from an EMBL/GenBank/DDBJ whole genome shotgun (WGS) entry which is preliminary data.</text>
</comment>